<dbReference type="CDD" id="cd18663">
    <property type="entry name" value="CD2_tandem_CHD5-9_like"/>
    <property type="match status" value="1"/>
</dbReference>
<keyword evidence="2" id="KW-0677">Repeat</keyword>
<feature type="region of interest" description="Disordered" evidence="11">
    <location>
        <begin position="205"/>
        <end position="233"/>
    </location>
</feature>
<dbReference type="Proteomes" id="UP000299102">
    <property type="component" value="Unassembled WGS sequence"/>
</dbReference>
<feature type="region of interest" description="Disordered" evidence="11">
    <location>
        <begin position="1191"/>
        <end position="1332"/>
    </location>
</feature>
<keyword evidence="6" id="KW-0805">Transcription regulation</keyword>
<dbReference type="PANTHER" id="PTHR46850">
    <property type="entry name" value="CHROMODOMAIN-HELICASE-DNA-BINDING PROTEIN 9"/>
    <property type="match status" value="1"/>
</dbReference>
<dbReference type="SMART" id="SM00490">
    <property type="entry name" value="HELICc"/>
    <property type="match status" value="1"/>
</dbReference>
<evidence type="ECO:0000313" key="15">
    <source>
        <dbReference type="EMBL" id="GBP91086.1"/>
    </source>
</evidence>
<evidence type="ECO:0000256" key="3">
    <source>
        <dbReference type="ARBA" id="ARBA00022741"/>
    </source>
</evidence>
<feature type="compositionally biased region" description="Low complexity" evidence="11">
    <location>
        <begin position="384"/>
        <end position="406"/>
    </location>
</feature>
<dbReference type="GO" id="GO:0005524">
    <property type="term" value="F:ATP binding"/>
    <property type="evidence" value="ECO:0007669"/>
    <property type="project" value="UniProtKB-KW"/>
</dbReference>
<feature type="compositionally biased region" description="Polar residues" evidence="11">
    <location>
        <begin position="27"/>
        <end position="36"/>
    </location>
</feature>
<evidence type="ECO:0000259" key="14">
    <source>
        <dbReference type="PROSITE" id="PS51194"/>
    </source>
</evidence>
<keyword evidence="8" id="KW-0804">Transcription</keyword>
<dbReference type="Pfam" id="PF00176">
    <property type="entry name" value="SNF2-rel_dom"/>
    <property type="match status" value="1"/>
</dbReference>
<organism evidence="15 16">
    <name type="scientific">Eumeta variegata</name>
    <name type="common">Bagworm moth</name>
    <name type="synonym">Eumeta japonica</name>
    <dbReference type="NCBI Taxonomy" id="151549"/>
    <lineage>
        <taxon>Eukaryota</taxon>
        <taxon>Metazoa</taxon>
        <taxon>Ecdysozoa</taxon>
        <taxon>Arthropoda</taxon>
        <taxon>Hexapoda</taxon>
        <taxon>Insecta</taxon>
        <taxon>Pterygota</taxon>
        <taxon>Neoptera</taxon>
        <taxon>Endopterygota</taxon>
        <taxon>Lepidoptera</taxon>
        <taxon>Glossata</taxon>
        <taxon>Ditrysia</taxon>
        <taxon>Tineoidea</taxon>
        <taxon>Psychidae</taxon>
        <taxon>Oiketicinae</taxon>
        <taxon>Eumeta</taxon>
    </lineage>
</organism>
<dbReference type="Gene3D" id="1.10.10.60">
    <property type="entry name" value="Homeodomain-like"/>
    <property type="match status" value="1"/>
</dbReference>
<feature type="compositionally biased region" description="Polar residues" evidence="11">
    <location>
        <begin position="1121"/>
        <end position="1131"/>
    </location>
</feature>
<dbReference type="SUPFAM" id="SSF54160">
    <property type="entry name" value="Chromo domain-like"/>
    <property type="match status" value="2"/>
</dbReference>
<dbReference type="FunFam" id="3.40.50.10810:FF:000003">
    <property type="entry name" value="chromodomain-helicase-DNA-binding protein 8 isoform X4"/>
    <property type="match status" value="1"/>
</dbReference>
<dbReference type="InterPro" id="IPR000953">
    <property type="entry name" value="Chromo/chromo_shadow_dom"/>
</dbReference>
<accession>A0A4C1ZRE4</accession>
<feature type="domain" description="Helicase C-terminal" evidence="14">
    <location>
        <begin position="1946"/>
        <end position="2102"/>
    </location>
</feature>
<feature type="compositionally biased region" description="Basic residues" evidence="11">
    <location>
        <begin position="1067"/>
        <end position="1084"/>
    </location>
</feature>
<dbReference type="SMART" id="SM00298">
    <property type="entry name" value="CHROMO"/>
    <property type="match status" value="2"/>
</dbReference>
<dbReference type="InterPro" id="IPR016197">
    <property type="entry name" value="Chromo-like_dom_sf"/>
</dbReference>
<dbReference type="GO" id="GO:0004386">
    <property type="term" value="F:helicase activity"/>
    <property type="evidence" value="ECO:0007669"/>
    <property type="project" value="UniProtKB-KW"/>
</dbReference>
<evidence type="ECO:0000256" key="1">
    <source>
        <dbReference type="ARBA" id="ARBA00004123"/>
    </source>
</evidence>
<feature type="compositionally biased region" description="Low complexity" evidence="11">
    <location>
        <begin position="208"/>
        <end position="226"/>
    </location>
</feature>
<dbReference type="InterPro" id="IPR049730">
    <property type="entry name" value="SNF2/RAD54-like_C"/>
</dbReference>
<evidence type="ECO:0000256" key="5">
    <source>
        <dbReference type="ARBA" id="ARBA00022840"/>
    </source>
</evidence>
<feature type="domain" description="Helicase ATP-binding" evidence="13">
    <location>
        <begin position="1632"/>
        <end position="1806"/>
    </location>
</feature>
<keyword evidence="3" id="KW-0547">Nucleotide-binding</keyword>
<name>A0A4C1ZRE4_EUMVA</name>
<feature type="region of interest" description="Disordered" evidence="11">
    <location>
        <begin position="2516"/>
        <end position="2576"/>
    </location>
</feature>
<keyword evidence="5" id="KW-0067">ATP-binding</keyword>
<dbReference type="Pfam" id="PF23078">
    <property type="entry name" value="HTH_CHD6-9"/>
    <property type="match status" value="1"/>
</dbReference>
<feature type="region of interest" description="Disordered" evidence="11">
    <location>
        <begin position="1"/>
        <end position="137"/>
    </location>
</feature>
<evidence type="ECO:0000256" key="9">
    <source>
        <dbReference type="ARBA" id="ARBA00023242"/>
    </source>
</evidence>
<feature type="compositionally biased region" description="Basic residues" evidence="11">
    <location>
        <begin position="1211"/>
        <end position="1220"/>
    </location>
</feature>
<dbReference type="GO" id="GO:0005634">
    <property type="term" value="C:nucleus"/>
    <property type="evidence" value="ECO:0007669"/>
    <property type="project" value="UniProtKB-SubCell"/>
</dbReference>
<dbReference type="InterPro" id="IPR056342">
    <property type="entry name" value="HTH_CHD6-9"/>
</dbReference>
<dbReference type="GO" id="GO:0000791">
    <property type="term" value="C:euchromatin"/>
    <property type="evidence" value="ECO:0007669"/>
    <property type="project" value="UniProtKB-ARBA"/>
</dbReference>
<keyword evidence="16" id="KW-1185">Reference proteome</keyword>
<feature type="region of interest" description="Disordered" evidence="11">
    <location>
        <begin position="363"/>
        <end position="436"/>
    </location>
</feature>
<feature type="region of interest" description="Disordered" evidence="11">
    <location>
        <begin position="982"/>
        <end position="1029"/>
    </location>
</feature>
<feature type="compositionally biased region" description="Basic residues" evidence="11">
    <location>
        <begin position="995"/>
        <end position="1010"/>
    </location>
</feature>
<dbReference type="STRING" id="151549.A0A4C1ZRE4"/>
<feature type="compositionally biased region" description="Basic and acidic residues" evidence="11">
    <location>
        <begin position="1149"/>
        <end position="1165"/>
    </location>
</feature>
<feature type="compositionally biased region" description="Polar residues" evidence="11">
    <location>
        <begin position="549"/>
        <end position="583"/>
    </location>
</feature>
<feature type="compositionally biased region" description="Basic and acidic residues" evidence="11">
    <location>
        <begin position="1403"/>
        <end position="1421"/>
    </location>
</feature>
<feature type="compositionally biased region" description="Polar residues" evidence="11">
    <location>
        <begin position="253"/>
        <end position="281"/>
    </location>
</feature>
<dbReference type="InterPro" id="IPR000330">
    <property type="entry name" value="SNF2_N"/>
</dbReference>
<evidence type="ECO:0000256" key="11">
    <source>
        <dbReference type="SAM" id="MobiDB-lite"/>
    </source>
</evidence>
<feature type="compositionally biased region" description="Polar residues" evidence="11">
    <location>
        <begin position="55"/>
        <end position="64"/>
    </location>
</feature>
<reference evidence="15 16" key="1">
    <citation type="journal article" date="2019" name="Commun. Biol.">
        <title>The bagworm genome reveals a unique fibroin gene that provides high tensile strength.</title>
        <authorList>
            <person name="Kono N."/>
            <person name="Nakamura H."/>
            <person name="Ohtoshi R."/>
            <person name="Tomita M."/>
            <person name="Numata K."/>
            <person name="Arakawa K."/>
        </authorList>
    </citation>
    <scope>NUCLEOTIDE SEQUENCE [LARGE SCALE GENOMIC DNA]</scope>
</reference>
<feature type="compositionally biased region" description="Basic and acidic residues" evidence="11">
    <location>
        <begin position="1283"/>
        <end position="1294"/>
    </location>
</feature>
<evidence type="ECO:0000259" key="13">
    <source>
        <dbReference type="PROSITE" id="PS51192"/>
    </source>
</evidence>
<comment type="caution">
    <text evidence="15">The sequence shown here is derived from an EMBL/GenBank/DDBJ whole genome shotgun (WGS) entry which is preliminary data.</text>
</comment>
<dbReference type="FunFam" id="3.40.50.300:FF:000015">
    <property type="entry name" value="chromodomain-helicase-DNA-binding protein 9 isoform X1"/>
    <property type="match status" value="1"/>
</dbReference>
<feature type="compositionally biased region" description="Polar residues" evidence="11">
    <location>
        <begin position="610"/>
        <end position="621"/>
    </location>
</feature>
<dbReference type="GO" id="GO:0140658">
    <property type="term" value="F:ATP-dependent chromatin remodeler activity"/>
    <property type="evidence" value="ECO:0007669"/>
    <property type="project" value="UniProtKB-ARBA"/>
</dbReference>
<feature type="compositionally biased region" description="Basic residues" evidence="11">
    <location>
        <begin position="1273"/>
        <end position="1282"/>
    </location>
</feature>
<dbReference type="PROSITE" id="PS51194">
    <property type="entry name" value="HELICASE_CTER"/>
    <property type="match status" value="1"/>
</dbReference>
<dbReference type="InterPro" id="IPR038718">
    <property type="entry name" value="SNF2-like_sf"/>
</dbReference>
<comment type="subcellular location">
    <subcellularLocation>
        <location evidence="1">Nucleus</location>
    </subcellularLocation>
</comment>
<keyword evidence="9" id="KW-0539">Nucleus</keyword>
<dbReference type="InterPro" id="IPR027417">
    <property type="entry name" value="P-loop_NTPase"/>
</dbReference>
<dbReference type="InterPro" id="IPR014001">
    <property type="entry name" value="Helicase_ATP-bd"/>
</dbReference>
<keyword evidence="15" id="KW-0347">Helicase</keyword>
<dbReference type="InterPro" id="IPR001650">
    <property type="entry name" value="Helicase_C-like"/>
</dbReference>
<evidence type="ECO:0000313" key="16">
    <source>
        <dbReference type="Proteomes" id="UP000299102"/>
    </source>
</evidence>
<keyword evidence="10" id="KW-0175">Coiled coil</keyword>
<dbReference type="PROSITE" id="PS50013">
    <property type="entry name" value="CHROMO_2"/>
    <property type="match status" value="1"/>
</dbReference>
<dbReference type="Gene3D" id="2.40.50.40">
    <property type="match status" value="2"/>
</dbReference>
<proteinExistence type="predicted"/>
<dbReference type="PROSITE" id="PS51192">
    <property type="entry name" value="HELICASE_ATP_BIND_1"/>
    <property type="match status" value="1"/>
</dbReference>
<dbReference type="GO" id="GO:0016887">
    <property type="term" value="F:ATP hydrolysis activity"/>
    <property type="evidence" value="ECO:0007669"/>
    <property type="project" value="UniProtKB-ARBA"/>
</dbReference>
<feature type="compositionally biased region" description="Basic and acidic residues" evidence="11">
    <location>
        <begin position="1086"/>
        <end position="1108"/>
    </location>
</feature>
<dbReference type="OrthoDB" id="5857104at2759"/>
<dbReference type="SUPFAM" id="SSF52540">
    <property type="entry name" value="P-loop containing nucleoside triphosphate hydrolases"/>
    <property type="match status" value="2"/>
</dbReference>
<keyword evidence="4" id="KW-0378">Hydrolase</keyword>
<feature type="region of interest" description="Disordered" evidence="11">
    <location>
        <begin position="779"/>
        <end position="801"/>
    </location>
</feature>
<dbReference type="Pfam" id="PF00271">
    <property type="entry name" value="Helicase_C"/>
    <property type="match status" value="1"/>
</dbReference>
<evidence type="ECO:0000256" key="10">
    <source>
        <dbReference type="SAM" id="Coils"/>
    </source>
</evidence>
<dbReference type="InterPro" id="IPR051493">
    <property type="entry name" value="CHD"/>
</dbReference>
<protein>
    <submittedName>
        <fullName evidence="15">Chromodomain-helicase-DNA-binding protein 7</fullName>
    </submittedName>
</protein>
<feature type="compositionally biased region" description="Polar residues" evidence="11">
    <location>
        <begin position="982"/>
        <end position="993"/>
    </location>
</feature>
<feature type="compositionally biased region" description="Basic and acidic residues" evidence="11">
    <location>
        <begin position="1431"/>
        <end position="1445"/>
    </location>
</feature>
<evidence type="ECO:0000256" key="4">
    <source>
        <dbReference type="ARBA" id="ARBA00022801"/>
    </source>
</evidence>
<feature type="compositionally biased region" description="Basic and acidic residues" evidence="11">
    <location>
        <begin position="2519"/>
        <end position="2528"/>
    </location>
</feature>
<dbReference type="Gene3D" id="3.40.50.10810">
    <property type="entry name" value="Tandem AAA-ATPase domain"/>
    <property type="match status" value="1"/>
</dbReference>
<feature type="domain" description="Chromo" evidence="12">
    <location>
        <begin position="1531"/>
        <end position="1585"/>
    </location>
</feature>
<feature type="compositionally biased region" description="Basic residues" evidence="11">
    <location>
        <begin position="112"/>
        <end position="122"/>
    </location>
</feature>
<feature type="region of interest" description="Disordered" evidence="11">
    <location>
        <begin position="533"/>
        <end position="624"/>
    </location>
</feature>
<feature type="region of interest" description="Disordered" evidence="11">
    <location>
        <begin position="1401"/>
        <end position="1445"/>
    </location>
</feature>
<feature type="region of interest" description="Disordered" evidence="11">
    <location>
        <begin position="253"/>
        <end position="337"/>
    </location>
</feature>
<feature type="compositionally biased region" description="Pro residues" evidence="11">
    <location>
        <begin position="101"/>
        <end position="111"/>
    </location>
</feature>
<dbReference type="GO" id="GO:0003677">
    <property type="term" value="F:DNA binding"/>
    <property type="evidence" value="ECO:0007669"/>
    <property type="project" value="UniProtKB-KW"/>
</dbReference>
<dbReference type="Pfam" id="PF00385">
    <property type="entry name" value="Chromo"/>
    <property type="match status" value="1"/>
</dbReference>
<sequence>MDSYDLFGEDGSGMLEGLTDLGGTDSFPGNSSSAVASDTREVTENSYRQPYGQGSVPSETSLQKLASYGGAGAGGIASNAQPPPGSGAGPPAEYHEYTAYPPRPRLPQPPHAPHHPPHHAHPSHGYPGYHTGPEPMYSIPEHPAMADMGVWPGAPSSVRGYPPTAPGYRHPYDHQKLHQYPPQQSSAALGIQTIPTGAYMSRQPHFPQPSSQQVYAQQQGYSSYSQIHPPSVPRIGQHAPYHQQMELNSHQYGISHSQQTHSSVPPQHQTHQSMASHQGNMPAQAGLQGHPPVRLHHSGASSLHHASRQQTLPPSSVAPPTGPQATYGPPHHAVGMSYQSHTLPHSLDVNIGVANQYGSKLTSLDSGSPQYRAPYPQLSPQMSPRAQMSPRQQAQSQMSPRSSMSPVKGPNASPHHVPRPPAPSSANAGPSTSFNQPNTLQALEQMVLPGNTDYSYQRNPSPAVGHVSSPSQWNQTKISTSSNNVLPVDSTEQTSKPVETITSLAMNVDSSKCISTNMSLEHETKLMGLTLSTQVSDPPIDTSKEVNNKSETQSNIFNRANYDHSTISEVPKCTTPSTGSHINASDMKSDSEQNKSSSESGFILEKESKPSVQEEQSSQANDKLLAPIVNEKTQDSTNRCLDTPKKLSIDNLVPNQGPQVTNIPNIPLLEVPSQPLIVQHTSQMQPVAAQLNQTTSLNTASGFESIQTQSLSAANTSNFSVTNIQSSMVNTVSQQNVGSNSIPKLPPSAPNFQANQTQNVQSNIQSNMQTISTVTGIQNSTHTSNSNNAQNLPSNLPIAQQSNVPVPQPSNLLNNASPNLTSANTQAVPSTVSTPVTSLPPNITGIANTPANITNVQTSVQNMPINLPMNIQSMHSNISNQANLSTNIPHTVNPNMNLMMNPNVVPLPNVPALYQPMTHHQERAALQQQIQEIYCMPPSAELQDKLRKFQERLSILQQHETNDNCTGGNNCLLPSSLYSSTMVESPQVSSTTGRGRVKGPARPRKPRVKKDKTATVPSKSLDQLPVSEDRVTAGTGLQITNLEMETDLNEEIINLDGNELIKDGKLKKPRAPRKPRERKPRVPKLPKSEKDEKPLKERKKREPKDPNAPKRKRCSKKDNSEIQADTTTSNELCEKEEKNNSGPTTNMDLKFRKTDTNSKLEHTLTEENTVTDFDDIPVSKIAIKDLLEEAEAKKENENNEDDTDSTNNSPLKKKLPKKRSMGVNKKSSGKKLSIGKKKKRGGIVPESDGEPDDMMSTPPPSPPLEGDCDSSKRRSARHTQRKKYTDDVILRLSDDEYSLITVPKPEKEVSEENKSDINKESSKPDITPKPNYIYVNTTEEDSMIVQHILASRIGKRELKESAPIIEIVNKEDIPEGNNPVSNVQSTGDASFQCLTLNDQNSKVQDETQSEHMNADDEEHKNLQIPQLVHTSESKGTEKSEEHDKKSDLENCKIKIKEEDIKTKKPVMVDVEEYFVKYRNFSYLHCEWKTEEELYKGDKRIFSKIKRFKQKQSQQVNIFELFDEEPFNPDYVEVERILDVSETTDPANNTVAKHYLVKWKSLQYEDSTWELEEDVDIDKIKQFQLFSAIPPKEKWKFKRRPGADQWIQLEDSPLYKGGNTLRPYQLEGLNWLLFSWHNNRNCILADEMGLGKTIQSLTFVNSVWEYGIRGPFLIIAPLSTIPNWQREFEAWTDMNVIVYHGSQQSKSMIQEYEFYYKNEDGTPIKDIIKFNVLITTFEIIVTDFQDLKNFNWRICVIDEAHRLKNRNCKLLEGLRQLHLEHRVLLSGTPLQNNVNELFSLLNFLEPSQFSSSDAFLTEFGQLKSESEVVKLQALLKPMMLRRLKEDVEKTLAPKEETIIEVELTNIQKKYYRAILERNFSFLCKGTASAANIPNLMNTMMELRKCCIHPYLLNGAEDQIQFDYKQTYGEDNQVYYKALIQSSGKMVLVDKLLPKLKAGGHRVLIFSQMVKCLDILEDYLMYRKYPYERIDGRIRGNLRQEAIDRFSKPDSDRFVFLLCTKAGGLGINLTAADTVIIYDSDWNPQNDLQAQARCHRIGQQKMVKIYRLICRNTYEREMFDKASLKLGLDKAVLQSMNTSQGKEAGIRQLSKKEIEDLLRKGAYGAVMDEDNAGDKFCEEDIEMILARRTQVIQMESEKGSTFSKASFAATDQRSDIDIRDPDFWNKWAKKAEIDTTEKREDEDLIVTEPRRRTLIKRYGQDDGTVEMSDMEETPDSDEDIEGIGLRSKKKKDRFGKKSKKYMSDDYIPRHEGLPVDEDVVYGMWARSECFKIERGLLTFGWGRWEEIFDKNQFRRGWTNSVIEDCARVIILYCLRHYKGDEKIRNFIWDLIEPCENGEVTISRNHSGLHNPVPRGRNAKKKNKPKDVPKLNAPQKWEDPNHWSSAEKYDCEAYLESSYKKHLFRHANKVLLRVRMMYYIKHEVIGDYTQKIDSGIHASMLGMRVPRAVDSAPPRMWWDADCDVSLLVGTYVHGYENYLAMRSDPQLCFVDKLGPPDDAECTDIKSEERSVRSTVGGDEDCTDDVSSGAGATSPAASPRPDDDSTQGSSSGHPWPSMQDLNTRLRRLITAYQRNYKKEELKMQQRAKKMERRERMEQLARDEAAQWRWTRADEEAFRRTVASYGVEFDPTTKSLRWGRFRALARLDTKSDDALTDYLKAFMAMCKRQCGLSVGEAELPTRADLRAEPIGEERAIATLERQVLIKFIRVIISVVDQVQTGT</sequence>
<dbReference type="FunFam" id="2.40.50.40:FF:000001">
    <property type="entry name" value="chromodomain-helicase-DNA-binding protein 8 isoform X4"/>
    <property type="match status" value="1"/>
</dbReference>
<dbReference type="CDD" id="cd18793">
    <property type="entry name" value="SF2_C_SNF"/>
    <property type="match status" value="1"/>
</dbReference>
<feature type="region of interest" description="Disordered" evidence="11">
    <location>
        <begin position="2363"/>
        <end position="2392"/>
    </location>
</feature>
<dbReference type="Gene3D" id="3.40.50.300">
    <property type="entry name" value="P-loop containing nucleotide triphosphate hydrolases"/>
    <property type="match status" value="1"/>
</dbReference>
<feature type="compositionally biased region" description="Basic and acidic residues" evidence="11">
    <location>
        <begin position="1304"/>
        <end position="1323"/>
    </location>
</feature>
<feature type="coiled-coil region" evidence="10">
    <location>
        <begin position="2578"/>
        <end position="2609"/>
    </location>
</feature>
<dbReference type="SMART" id="SM00487">
    <property type="entry name" value="DEXDc"/>
    <property type="match status" value="1"/>
</dbReference>
<evidence type="ECO:0000259" key="12">
    <source>
        <dbReference type="PROSITE" id="PS50013"/>
    </source>
</evidence>
<dbReference type="EMBL" id="BGZK01002141">
    <property type="protein sequence ID" value="GBP91086.1"/>
    <property type="molecule type" value="Genomic_DNA"/>
</dbReference>
<dbReference type="CDD" id="cd18668">
    <property type="entry name" value="CD1_tandem_CHD5-9_like"/>
    <property type="match status" value="1"/>
</dbReference>
<feature type="compositionally biased region" description="Low complexity" evidence="11">
    <location>
        <begin position="2543"/>
        <end position="2555"/>
    </location>
</feature>
<feature type="region of interest" description="Disordered" evidence="11">
    <location>
        <begin position="451"/>
        <end position="475"/>
    </location>
</feature>
<dbReference type="GO" id="GO:0034728">
    <property type="term" value="P:nucleosome organization"/>
    <property type="evidence" value="ECO:0007669"/>
    <property type="project" value="UniProtKB-ARBA"/>
</dbReference>
<feature type="region of interest" description="Disordered" evidence="11">
    <location>
        <begin position="1063"/>
        <end position="1178"/>
    </location>
</feature>
<evidence type="ECO:0000256" key="6">
    <source>
        <dbReference type="ARBA" id="ARBA00023015"/>
    </source>
</evidence>
<evidence type="ECO:0000256" key="8">
    <source>
        <dbReference type="ARBA" id="ARBA00023163"/>
    </source>
</evidence>
<feature type="compositionally biased region" description="Basic residues" evidence="11">
    <location>
        <begin position="1227"/>
        <end position="1241"/>
    </location>
</feature>
<evidence type="ECO:0000256" key="2">
    <source>
        <dbReference type="ARBA" id="ARBA00022737"/>
    </source>
</evidence>
<dbReference type="CDD" id="cd17995">
    <property type="entry name" value="DEXHc_CHD6_7_8_9"/>
    <property type="match status" value="1"/>
</dbReference>
<dbReference type="InterPro" id="IPR023780">
    <property type="entry name" value="Chromo_domain"/>
</dbReference>
<evidence type="ECO:0000256" key="7">
    <source>
        <dbReference type="ARBA" id="ARBA00023125"/>
    </source>
</evidence>
<gene>
    <name evidence="15" type="primary">Chd7</name>
    <name evidence="15" type="ORF">EVAR_22421_1</name>
</gene>
<dbReference type="PANTHER" id="PTHR46850:SF1">
    <property type="entry name" value="CHROMODOMAIN-HELICASE-DNA-BINDING PROTEIN 9"/>
    <property type="match status" value="1"/>
</dbReference>
<keyword evidence="7 15" id="KW-0238">DNA-binding</keyword>